<reference evidence="3 4" key="1">
    <citation type="journal article" date="2018" name="New Phytol.">
        <title>Comparative genomics and transcriptomics depict ericoid mycorrhizal fungi as versatile saprotrophs and plant mutualists.</title>
        <authorList>
            <person name="Martino E."/>
            <person name="Morin E."/>
            <person name="Grelet G.A."/>
            <person name="Kuo A."/>
            <person name="Kohler A."/>
            <person name="Daghino S."/>
            <person name="Barry K.W."/>
            <person name="Cichocki N."/>
            <person name="Clum A."/>
            <person name="Dockter R.B."/>
            <person name="Hainaut M."/>
            <person name="Kuo R.C."/>
            <person name="LaButti K."/>
            <person name="Lindahl B.D."/>
            <person name="Lindquist E.A."/>
            <person name="Lipzen A."/>
            <person name="Khouja H.R."/>
            <person name="Magnuson J."/>
            <person name="Murat C."/>
            <person name="Ohm R.A."/>
            <person name="Singer S.W."/>
            <person name="Spatafora J.W."/>
            <person name="Wang M."/>
            <person name="Veneault-Fourrey C."/>
            <person name="Henrissat B."/>
            <person name="Grigoriev I.V."/>
            <person name="Martin F.M."/>
            <person name="Perotto S."/>
        </authorList>
    </citation>
    <scope>NUCLEOTIDE SEQUENCE [LARGE SCALE GENOMIC DNA]</scope>
    <source>
        <strain evidence="3 4">ATCC 22711</strain>
    </source>
</reference>
<dbReference type="RefSeq" id="XP_024717490.1">
    <property type="nucleotide sequence ID" value="XM_024863862.1"/>
</dbReference>
<dbReference type="Proteomes" id="UP000241818">
    <property type="component" value="Unassembled WGS sequence"/>
</dbReference>
<dbReference type="AlphaFoldDB" id="A0A2T3AS82"/>
<protein>
    <recommendedName>
        <fullName evidence="5">Myocyte-specific enhancer factor 2d</fullName>
    </recommendedName>
</protein>
<evidence type="ECO:0000256" key="1">
    <source>
        <dbReference type="ARBA" id="ARBA00022574"/>
    </source>
</evidence>
<evidence type="ECO:0000313" key="4">
    <source>
        <dbReference type="Proteomes" id="UP000241818"/>
    </source>
</evidence>
<name>A0A2T3AS82_AMORE</name>
<dbReference type="OrthoDB" id="128867at2759"/>
<keyword evidence="4" id="KW-1185">Reference proteome</keyword>
<proteinExistence type="predicted"/>
<dbReference type="GeneID" id="36571943"/>
<dbReference type="PANTHER" id="PTHR44472">
    <property type="entry name" value="DDB1- AND CUL4-ASSOCIATED FACTOR 4-RELATED"/>
    <property type="match status" value="1"/>
</dbReference>
<dbReference type="InterPro" id="IPR052254">
    <property type="entry name" value="CUL4-DDB1_E3_ligase_receptor"/>
</dbReference>
<dbReference type="PANTHER" id="PTHR44472:SF1">
    <property type="entry name" value="DDB1 AND CUL4 ASSOCIATED FACTOR 4"/>
    <property type="match status" value="1"/>
</dbReference>
<dbReference type="InParanoid" id="A0A2T3AS82"/>
<sequence length="497" mass="55363">MDREAREIPGYYYDKEKRKYFKIQASSTAPASSAYSSKDVKRRKLQDERSEAVTLRIARQRGRIQKSRILCEPIAGGFLAREQGQAGLDVSRIYAGGLVQQGYLPAMTNFDHCSDPIFTIDHRFDLGPSLVDFRIVFDDQLFTIRANVDKNNRTRSHGSVEICHDFSVPTINNASWKLERFGHPGTSTSLTTHEASRRLAMTWLAGSPHSGAAIVPMTGIPTDGDREEPNILLGPGVSRGMDVSFYSSAAAPPESSLLFAFGSSHGIMTVDKRDFDAHFISPKPVPQERYPKDIFALEFLSDNHPVLLSGGRNGILDITDLRIPKFGHDADIIRHPSSITHIKQLDTHRIIVAGLNSSLCQYDLRYRKIDAPPPSPPSRRKLKSFSNSKATKPILQYPGFHNTASIQLGFDVDLETGVVAAAQEHDATHPAVQLFSLHGGDELPPSQVSKFSSLDDDENIKCLRFARDIEDKMKSLYFVSGGIQRYAWACEEETHCY</sequence>
<evidence type="ECO:0000313" key="3">
    <source>
        <dbReference type="EMBL" id="PSS09192.1"/>
    </source>
</evidence>
<evidence type="ECO:0000256" key="2">
    <source>
        <dbReference type="ARBA" id="ARBA00022737"/>
    </source>
</evidence>
<dbReference type="STRING" id="857342.A0A2T3AS82"/>
<keyword evidence="1" id="KW-0853">WD repeat</keyword>
<dbReference type="InterPro" id="IPR036322">
    <property type="entry name" value="WD40_repeat_dom_sf"/>
</dbReference>
<organism evidence="3 4">
    <name type="scientific">Amorphotheca resinae ATCC 22711</name>
    <dbReference type="NCBI Taxonomy" id="857342"/>
    <lineage>
        <taxon>Eukaryota</taxon>
        <taxon>Fungi</taxon>
        <taxon>Dikarya</taxon>
        <taxon>Ascomycota</taxon>
        <taxon>Pezizomycotina</taxon>
        <taxon>Leotiomycetes</taxon>
        <taxon>Helotiales</taxon>
        <taxon>Amorphothecaceae</taxon>
        <taxon>Amorphotheca</taxon>
    </lineage>
</organism>
<gene>
    <name evidence="3" type="ORF">M430DRAFT_183930</name>
</gene>
<dbReference type="SUPFAM" id="SSF50978">
    <property type="entry name" value="WD40 repeat-like"/>
    <property type="match status" value="1"/>
</dbReference>
<evidence type="ECO:0008006" key="5">
    <source>
        <dbReference type="Google" id="ProtNLM"/>
    </source>
</evidence>
<accession>A0A2T3AS82</accession>
<dbReference type="EMBL" id="KZ679017">
    <property type="protein sequence ID" value="PSS09192.1"/>
    <property type="molecule type" value="Genomic_DNA"/>
</dbReference>
<dbReference type="GO" id="GO:0080008">
    <property type="term" value="C:Cul4-RING E3 ubiquitin ligase complex"/>
    <property type="evidence" value="ECO:0007669"/>
    <property type="project" value="TreeGrafter"/>
</dbReference>
<keyword evidence="2" id="KW-0677">Repeat</keyword>